<accession>A0A1H8DLS4</accession>
<dbReference type="AlphaFoldDB" id="A0A1H8DLS4"/>
<feature type="compositionally biased region" description="Basic and acidic residues" evidence="1">
    <location>
        <begin position="44"/>
        <end position="76"/>
    </location>
</feature>
<dbReference type="STRING" id="551995.SAMN05192574_102394"/>
<reference evidence="3" key="1">
    <citation type="submission" date="2016-10" db="EMBL/GenBank/DDBJ databases">
        <authorList>
            <person name="Varghese N."/>
            <person name="Submissions S."/>
        </authorList>
    </citation>
    <scope>NUCLEOTIDE SEQUENCE [LARGE SCALE GENOMIC DNA]</scope>
    <source>
        <strain evidence="3">Gh-48</strain>
    </source>
</reference>
<protein>
    <submittedName>
        <fullName evidence="2">Uncharacterized protein</fullName>
    </submittedName>
</protein>
<evidence type="ECO:0000313" key="2">
    <source>
        <dbReference type="EMBL" id="SEN08116.1"/>
    </source>
</evidence>
<dbReference type="OrthoDB" id="798836at2"/>
<dbReference type="Pfam" id="PF26622">
    <property type="entry name" value="DUF8199"/>
    <property type="match status" value="1"/>
</dbReference>
<organism evidence="2 3">
    <name type="scientific">Mucilaginibacter gossypiicola</name>
    <dbReference type="NCBI Taxonomy" id="551995"/>
    <lineage>
        <taxon>Bacteria</taxon>
        <taxon>Pseudomonadati</taxon>
        <taxon>Bacteroidota</taxon>
        <taxon>Sphingobacteriia</taxon>
        <taxon>Sphingobacteriales</taxon>
        <taxon>Sphingobacteriaceae</taxon>
        <taxon>Mucilaginibacter</taxon>
    </lineage>
</organism>
<evidence type="ECO:0000256" key="1">
    <source>
        <dbReference type="SAM" id="MobiDB-lite"/>
    </source>
</evidence>
<name>A0A1H8DLS4_9SPHI</name>
<dbReference type="EMBL" id="FOCL01000002">
    <property type="protein sequence ID" value="SEN08116.1"/>
    <property type="molecule type" value="Genomic_DNA"/>
</dbReference>
<sequence>MRKFGAICLASFYLLLTTGMFVCLVHCSAEYLLGSPAQASVAHQDGDQDDHDHEAMPPAGHDKDPKEGKTHDHKNSCGEGKNCSCCNQHDNYVIKENTSGAEAFQLNASLVATFPLPYYSLKPVAGVYLAKVSWLNTTGPPRATVQPLFIFNRSLLI</sequence>
<proteinExistence type="predicted"/>
<keyword evidence="3" id="KW-1185">Reference proteome</keyword>
<evidence type="ECO:0000313" key="3">
    <source>
        <dbReference type="Proteomes" id="UP000198942"/>
    </source>
</evidence>
<dbReference type="Proteomes" id="UP000198942">
    <property type="component" value="Unassembled WGS sequence"/>
</dbReference>
<gene>
    <name evidence="2" type="ORF">SAMN05192574_102394</name>
</gene>
<dbReference type="InterPro" id="IPR058512">
    <property type="entry name" value="DUF8199"/>
</dbReference>
<feature type="region of interest" description="Disordered" evidence="1">
    <location>
        <begin position="41"/>
        <end position="77"/>
    </location>
</feature>
<dbReference type="RefSeq" id="WP_091209549.1">
    <property type="nucleotide sequence ID" value="NZ_FOCL01000002.1"/>
</dbReference>